<dbReference type="AlphaFoldDB" id="A0A182WPA4"/>
<dbReference type="Proteomes" id="UP000075920">
    <property type="component" value="Unassembled WGS sequence"/>
</dbReference>
<keyword evidence="2" id="KW-1185">Reference proteome</keyword>
<reference evidence="1" key="2">
    <citation type="submission" date="2020-05" db="UniProtKB">
        <authorList>
            <consortium name="EnsemblMetazoa"/>
        </authorList>
    </citation>
    <scope>IDENTIFICATION</scope>
    <source>
        <strain evidence="1">MINIMUS1</strain>
    </source>
</reference>
<dbReference type="EnsemblMetazoa" id="AMIN014511-RB">
    <property type="protein sequence ID" value="AMIN014511-PB"/>
    <property type="gene ID" value="AMIN014511"/>
</dbReference>
<proteinExistence type="predicted"/>
<organism evidence="1 2">
    <name type="scientific">Anopheles minimus</name>
    <dbReference type="NCBI Taxonomy" id="112268"/>
    <lineage>
        <taxon>Eukaryota</taxon>
        <taxon>Metazoa</taxon>
        <taxon>Ecdysozoa</taxon>
        <taxon>Arthropoda</taxon>
        <taxon>Hexapoda</taxon>
        <taxon>Insecta</taxon>
        <taxon>Pterygota</taxon>
        <taxon>Neoptera</taxon>
        <taxon>Endopterygota</taxon>
        <taxon>Diptera</taxon>
        <taxon>Nematocera</taxon>
        <taxon>Culicoidea</taxon>
        <taxon>Culicidae</taxon>
        <taxon>Anophelinae</taxon>
        <taxon>Anopheles</taxon>
    </lineage>
</organism>
<evidence type="ECO:0000313" key="2">
    <source>
        <dbReference type="Proteomes" id="UP000075920"/>
    </source>
</evidence>
<dbReference type="VEuPathDB" id="VectorBase:AMIN014511"/>
<protein>
    <submittedName>
        <fullName evidence="1">Uncharacterized protein</fullName>
    </submittedName>
</protein>
<evidence type="ECO:0000313" key="1">
    <source>
        <dbReference type="EnsemblMetazoa" id="AMIN014511-PB"/>
    </source>
</evidence>
<accession>A0A182WPA4</accession>
<name>A0A182WPA4_9DIPT</name>
<sequence length="48" mass="5733">MYKLFVSAHDRMKRTGVRQKIRALQRFKPSYGPIRNKAVSRMSYTSDR</sequence>
<reference evidence="2" key="1">
    <citation type="submission" date="2013-03" db="EMBL/GenBank/DDBJ databases">
        <title>The Genome Sequence of Anopheles minimus MINIMUS1.</title>
        <authorList>
            <consortium name="The Broad Institute Genomics Platform"/>
            <person name="Neafsey D.E."/>
            <person name="Walton C."/>
            <person name="Walker B."/>
            <person name="Young S.K."/>
            <person name="Zeng Q."/>
            <person name="Gargeya S."/>
            <person name="Fitzgerald M."/>
            <person name="Haas B."/>
            <person name="Abouelleil A."/>
            <person name="Allen A.W."/>
            <person name="Alvarado L."/>
            <person name="Arachchi H.M."/>
            <person name="Berlin A.M."/>
            <person name="Chapman S.B."/>
            <person name="Gainer-Dewar J."/>
            <person name="Goldberg J."/>
            <person name="Griggs A."/>
            <person name="Gujja S."/>
            <person name="Hansen M."/>
            <person name="Howarth C."/>
            <person name="Imamovic A."/>
            <person name="Ireland A."/>
            <person name="Larimer J."/>
            <person name="McCowan C."/>
            <person name="Murphy C."/>
            <person name="Pearson M."/>
            <person name="Poon T.W."/>
            <person name="Priest M."/>
            <person name="Roberts A."/>
            <person name="Saif S."/>
            <person name="Shea T."/>
            <person name="Sisk P."/>
            <person name="Sykes S."/>
            <person name="Wortman J."/>
            <person name="Nusbaum C."/>
            <person name="Birren B."/>
        </authorList>
    </citation>
    <scope>NUCLEOTIDE SEQUENCE [LARGE SCALE GENOMIC DNA]</scope>
    <source>
        <strain evidence="2">MINIMUS1</strain>
    </source>
</reference>